<comment type="caution">
    <text evidence="8">The sequence shown here is derived from an EMBL/GenBank/DDBJ whole genome shotgun (WGS) entry which is preliminary data.</text>
</comment>
<evidence type="ECO:0000256" key="3">
    <source>
        <dbReference type="ARBA" id="ARBA00022490"/>
    </source>
</evidence>
<keyword evidence="3" id="KW-0963">Cytoplasm</keyword>
<dbReference type="EMBL" id="NAJL01000015">
    <property type="protein sequence ID" value="TKA29121.1"/>
    <property type="molecule type" value="Genomic_DNA"/>
</dbReference>
<reference evidence="8 9" key="1">
    <citation type="submission" date="2017-03" db="EMBL/GenBank/DDBJ databases">
        <title>Genomes of endolithic fungi from Antarctica.</title>
        <authorList>
            <person name="Coleine C."/>
            <person name="Masonjones S."/>
            <person name="Stajich J.E."/>
        </authorList>
    </citation>
    <scope>NUCLEOTIDE SEQUENCE [LARGE SCALE GENOMIC DNA]</scope>
    <source>
        <strain evidence="8 9">CCFEE 6315</strain>
    </source>
</reference>
<accession>A0A4U0U2B6</accession>
<evidence type="ECO:0000256" key="6">
    <source>
        <dbReference type="SAM" id="MobiDB-lite"/>
    </source>
</evidence>
<dbReference type="CDD" id="cd06257">
    <property type="entry name" value="DnaJ"/>
    <property type="match status" value="1"/>
</dbReference>
<proteinExistence type="predicted"/>
<name>A0A4U0U2B6_9PEZI</name>
<dbReference type="GO" id="GO:0003676">
    <property type="term" value="F:nucleic acid binding"/>
    <property type="evidence" value="ECO:0007669"/>
    <property type="project" value="InterPro"/>
</dbReference>
<organism evidence="8 9">
    <name type="scientific">Salinomyces thailandicus</name>
    <dbReference type="NCBI Taxonomy" id="706561"/>
    <lineage>
        <taxon>Eukaryota</taxon>
        <taxon>Fungi</taxon>
        <taxon>Dikarya</taxon>
        <taxon>Ascomycota</taxon>
        <taxon>Pezizomycotina</taxon>
        <taxon>Dothideomycetes</taxon>
        <taxon>Dothideomycetidae</taxon>
        <taxon>Mycosphaerellales</taxon>
        <taxon>Teratosphaeriaceae</taxon>
        <taxon>Salinomyces</taxon>
    </lineage>
</organism>
<keyword evidence="9" id="KW-1185">Reference proteome</keyword>
<dbReference type="PANTHER" id="PTHR44313">
    <property type="entry name" value="DNAJ HOMOLOG SUBFAMILY C MEMBER 17"/>
    <property type="match status" value="1"/>
</dbReference>
<dbReference type="Pfam" id="PF00226">
    <property type="entry name" value="DnaJ"/>
    <property type="match status" value="1"/>
</dbReference>
<evidence type="ECO:0000313" key="9">
    <source>
        <dbReference type="Proteomes" id="UP000308549"/>
    </source>
</evidence>
<keyword evidence="5" id="KW-0539">Nucleus</keyword>
<comment type="subcellular location">
    <subcellularLocation>
        <location evidence="2">Cytoplasm</location>
    </subcellularLocation>
    <subcellularLocation>
        <location evidence="1">Nucleus</location>
    </subcellularLocation>
</comment>
<dbReference type="PANTHER" id="PTHR44313:SF1">
    <property type="entry name" value="DNAJ HOMOLOG SUBFAMILY C MEMBER 17"/>
    <property type="match status" value="1"/>
</dbReference>
<dbReference type="Proteomes" id="UP000308549">
    <property type="component" value="Unassembled WGS sequence"/>
</dbReference>
<feature type="region of interest" description="Disordered" evidence="6">
    <location>
        <begin position="378"/>
        <end position="409"/>
    </location>
</feature>
<dbReference type="InterPro" id="IPR036869">
    <property type="entry name" value="J_dom_sf"/>
</dbReference>
<dbReference type="SUPFAM" id="SSF46565">
    <property type="entry name" value="Chaperone J-domain"/>
    <property type="match status" value="1"/>
</dbReference>
<dbReference type="InterPro" id="IPR035979">
    <property type="entry name" value="RBD_domain_sf"/>
</dbReference>
<evidence type="ECO:0000256" key="2">
    <source>
        <dbReference type="ARBA" id="ARBA00004496"/>
    </source>
</evidence>
<feature type="compositionally biased region" description="Basic and acidic residues" evidence="6">
    <location>
        <begin position="378"/>
        <end position="400"/>
    </location>
</feature>
<feature type="compositionally biased region" description="Low complexity" evidence="6">
    <location>
        <begin position="300"/>
        <end position="316"/>
    </location>
</feature>
<dbReference type="InterPro" id="IPR001623">
    <property type="entry name" value="DnaJ_domain"/>
</dbReference>
<feature type="region of interest" description="Disordered" evidence="6">
    <location>
        <begin position="295"/>
        <end position="344"/>
    </location>
</feature>
<dbReference type="GO" id="GO:0005737">
    <property type="term" value="C:cytoplasm"/>
    <property type="evidence" value="ECO:0007669"/>
    <property type="project" value="UniProtKB-SubCell"/>
</dbReference>
<evidence type="ECO:0000313" key="8">
    <source>
        <dbReference type="EMBL" id="TKA29121.1"/>
    </source>
</evidence>
<gene>
    <name evidence="8" type="ORF">B0A50_03631</name>
</gene>
<protein>
    <recommendedName>
        <fullName evidence="7">J domain-containing protein</fullName>
    </recommendedName>
</protein>
<dbReference type="SUPFAM" id="SSF54928">
    <property type="entry name" value="RNA-binding domain, RBD"/>
    <property type="match status" value="1"/>
</dbReference>
<dbReference type="GO" id="GO:0000390">
    <property type="term" value="P:spliceosomal complex disassembly"/>
    <property type="evidence" value="ECO:0007669"/>
    <property type="project" value="TreeGrafter"/>
</dbReference>
<dbReference type="InterPro" id="IPR052094">
    <property type="entry name" value="Pre-mRNA-splicing_ERAD"/>
</dbReference>
<evidence type="ECO:0000256" key="5">
    <source>
        <dbReference type="ARBA" id="ARBA00023242"/>
    </source>
</evidence>
<feature type="compositionally biased region" description="Basic and acidic residues" evidence="6">
    <location>
        <begin position="135"/>
        <end position="153"/>
    </location>
</feature>
<sequence>MSNQSDLTNHALTTTDDLYALLSIPPSASASDLRSAYRKATLHSHPDKVGNHLPETLERWHALQLANEVLKDAVTRELYDGVRRGREEERLRREALGGRRRDMVEELREREAAAGGVKRKRGEEEMVVGRLAEDGRRRRKEMEERLRREREGAAEEAENIKSSSVPEPPRHQQTATQPTQQPPKPSGPALARSLTLRIIPNALATHALDSERIRALFARFGPVEDVVLRTKPIKVKVEGEKHRRTYITAVIVFQDLEAARRCVRDVPTLRQKAAGEGTEQAELWRAFEHVAWAGGEESEATPAASPSASTRTTRSPTADHSRSGPPAHASTPLPNTTLHGSGVQKKAPNFASFKSTAPAEKGARASALDDGMLERLRRAEERRTEVKRKREEEEGRRAEGVEGAVGAVG</sequence>
<dbReference type="Gene3D" id="1.10.287.110">
    <property type="entry name" value="DnaJ domain"/>
    <property type="match status" value="1"/>
</dbReference>
<dbReference type="PROSITE" id="PS50076">
    <property type="entry name" value="DNAJ_2"/>
    <property type="match status" value="1"/>
</dbReference>
<evidence type="ECO:0000256" key="4">
    <source>
        <dbReference type="ARBA" id="ARBA00023186"/>
    </source>
</evidence>
<feature type="region of interest" description="Disordered" evidence="6">
    <location>
        <begin position="135"/>
        <end position="189"/>
    </location>
</feature>
<feature type="domain" description="J" evidence="7">
    <location>
        <begin position="17"/>
        <end position="83"/>
    </location>
</feature>
<feature type="region of interest" description="Disordered" evidence="6">
    <location>
        <begin position="353"/>
        <end position="372"/>
    </location>
</feature>
<dbReference type="InterPro" id="IPR012677">
    <property type="entry name" value="Nucleotide-bd_a/b_plait_sf"/>
</dbReference>
<dbReference type="PRINTS" id="PR00625">
    <property type="entry name" value="JDOMAIN"/>
</dbReference>
<dbReference type="Gene3D" id="3.30.70.330">
    <property type="match status" value="1"/>
</dbReference>
<dbReference type="GO" id="GO:0005681">
    <property type="term" value="C:spliceosomal complex"/>
    <property type="evidence" value="ECO:0007669"/>
    <property type="project" value="TreeGrafter"/>
</dbReference>
<dbReference type="SMART" id="SM00271">
    <property type="entry name" value="DnaJ"/>
    <property type="match status" value="1"/>
</dbReference>
<dbReference type="OrthoDB" id="376357at2759"/>
<evidence type="ECO:0000256" key="1">
    <source>
        <dbReference type="ARBA" id="ARBA00004123"/>
    </source>
</evidence>
<keyword evidence="4" id="KW-0143">Chaperone</keyword>
<dbReference type="AlphaFoldDB" id="A0A4U0U2B6"/>
<evidence type="ECO:0000259" key="7">
    <source>
        <dbReference type="PROSITE" id="PS50076"/>
    </source>
</evidence>